<dbReference type="KEGG" id="spaa:SPAPADRAFT_59398"/>
<sequence>MFNYNSYYNSNNGMPQTDPHKQPPQPLQPSQSHQQQMPNVQYIQTQQNQSILQGQKQQAPQLPQQNQALPSIFASLPQQESVSANTNISSSAVPAQFMAYSASVPQLPPTPFSYDYSSNQYNGANSANGYSQQPRPYSALPIPQAGGYSAYYQYNNAAVNGSQAALPVLPSNSQRYPLSPLSGQSDNNSTVGKSSATSSKGSSTSPPDIDYSSLVSYTISRSIRRKRRKKATDATPLNPVESFPCEVCNKVFQKHYNLKSHMKTHSTEKPFKCSHCFKTFARSHDKKRHELLHNGIKNFKCEGYLQDGVTKWGCGKKFARSDALSRHFRTETGWLCIRPLMDEAKRLEDAGISSSISVPVAAGAIIPSSSSVSTSIASTNSTNSRSPNGEEYYDNTSLIKKLIQG</sequence>
<dbReference type="GO" id="GO:0008270">
    <property type="term" value="F:zinc ion binding"/>
    <property type="evidence" value="ECO:0007669"/>
    <property type="project" value="UniProtKB-KW"/>
</dbReference>
<keyword evidence="7" id="KW-0804">Transcription</keyword>
<evidence type="ECO:0000256" key="4">
    <source>
        <dbReference type="ARBA" id="ARBA00022771"/>
    </source>
</evidence>
<dbReference type="GO" id="GO:0001227">
    <property type="term" value="F:DNA-binding transcription repressor activity, RNA polymerase II-specific"/>
    <property type="evidence" value="ECO:0007669"/>
    <property type="project" value="TreeGrafter"/>
</dbReference>
<dbReference type="GO" id="GO:0005654">
    <property type="term" value="C:nucleoplasm"/>
    <property type="evidence" value="ECO:0007669"/>
    <property type="project" value="TreeGrafter"/>
</dbReference>
<evidence type="ECO:0000256" key="3">
    <source>
        <dbReference type="ARBA" id="ARBA00022737"/>
    </source>
</evidence>
<evidence type="ECO:0000256" key="6">
    <source>
        <dbReference type="ARBA" id="ARBA00023015"/>
    </source>
</evidence>
<dbReference type="SUPFAM" id="SSF57667">
    <property type="entry name" value="beta-beta-alpha zinc fingers"/>
    <property type="match status" value="2"/>
</dbReference>
<keyword evidence="3" id="KW-0677">Repeat</keyword>
<dbReference type="AlphaFoldDB" id="G3AJT8"/>
<evidence type="ECO:0000256" key="7">
    <source>
        <dbReference type="ARBA" id="ARBA00023163"/>
    </source>
</evidence>
<organism evidence="13">
    <name type="scientific">Spathaspora passalidarum (strain NRRL Y-27907 / 11-Y1)</name>
    <dbReference type="NCBI Taxonomy" id="619300"/>
    <lineage>
        <taxon>Eukaryota</taxon>
        <taxon>Fungi</taxon>
        <taxon>Dikarya</taxon>
        <taxon>Ascomycota</taxon>
        <taxon>Saccharomycotina</taxon>
        <taxon>Pichiomycetes</taxon>
        <taxon>Debaryomycetaceae</taxon>
        <taxon>Spathaspora</taxon>
    </lineage>
</organism>
<feature type="domain" description="C2H2-type" evidence="11">
    <location>
        <begin position="243"/>
        <end position="270"/>
    </location>
</feature>
<keyword evidence="4 9" id="KW-0863">Zinc-finger</keyword>
<dbReference type="InterPro" id="IPR036236">
    <property type="entry name" value="Znf_C2H2_sf"/>
</dbReference>
<name>G3AJT8_SPAPN</name>
<feature type="compositionally biased region" description="Low complexity" evidence="10">
    <location>
        <begin position="28"/>
        <end position="38"/>
    </location>
</feature>
<dbReference type="InterPro" id="IPR013087">
    <property type="entry name" value="Znf_C2H2_type"/>
</dbReference>
<dbReference type="PANTHER" id="PTHR24399">
    <property type="entry name" value="ZINC FINGER AND BTB DOMAIN-CONTAINING"/>
    <property type="match status" value="1"/>
</dbReference>
<dbReference type="OrthoDB" id="8117402at2759"/>
<dbReference type="RefSeq" id="XP_007373573.1">
    <property type="nucleotide sequence ID" value="XM_007373511.1"/>
</dbReference>
<gene>
    <name evidence="12" type="ORF">SPAPADRAFT_59398</name>
</gene>
<feature type="compositionally biased region" description="Polar residues" evidence="10">
    <location>
        <begin position="175"/>
        <end position="188"/>
    </location>
</feature>
<keyword evidence="13" id="KW-1185">Reference proteome</keyword>
<dbReference type="Pfam" id="PF13912">
    <property type="entry name" value="zf-C2H2_6"/>
    <property type="match status" value="1"/>
</dbReference>
<feature type="compositionally biased region" description="Low complexity" evidence="10">
    <location>
        <begin position="52"/>
        <end position="63"/>
    </location>
</feature>
<dbReference type="SMART" id="SM00355">
    <property type="entry name" value="ZnF_C2H2"/>
    <property type="match status" value="2"/>
</dbReference>
<feature type="region of interest" description="Disordered" evidence="10">
    <location>
        <begin position="1"/>
        <end position="63"/>
    </location>
</feature>
<keyword evidence="8" id="KW-0539">Nucleus</keyword>
<dbReference type="Proteomes" id="UP000000709">
    <property type="component" value="Unassembled WGS sequence"/>
</dbReference>
<feature type="region of interest" description="Disordered" evidence="10">
    <location>
        <begin position="175"/>
        <end position="207"/>
    </location>
</feature>
<evidence type="ECO:0000256" key="2">
    <source>
        <dbReference type="ARBA" id="ARBA00022723"/>
    </source>
</evidence>
<dbReference type="Gene3D" id="3.30.160.60">
    <property type="entry name" value="Classic Zinc Finger"/>
    <property type="match status" value="3"/>
</dbReference>
<evidence type="ECO:0000313" key="13">
    <source>
        <dbReference type="Proteomes" id="UP000000709"/>
    </source>
</evidence>
<feature type="compositionally biased region" description="Low complexity" evidence="10">
    <location>
        <begin position="1"/>
        <end position="12"/>
    </location>
</feature>
<dbReference type="HOGENOM" id="CLU_056878_1_0_1"/>
<accession>G3AJT8</accession>
<evidence type="ECO:0000256" key="1">
    <source>
        <dbReference type="ARBA" id="ARBA00004123"/>
    </source>
</evidence>
<keyword evidence="5" id="KW-0862">Zinc</keyword>
<proteinExistence type="predicted"/>
<feature type="compositionally biased region" description="Low complexity" evidence="10">
    <location>
        <begin position="372"/>
        <end position="386"/>
    </location>
</feature>
<feature type="non-terminal residue" evidence="12">
    <location>
        <position position="405"/>
    </location>
</feature>
<feature type="compositionally biased region" description="Low complexity" evidence="10">
    <location>
        <begin position="189"/>
        <end position="205"/>
    </location>
</feature>
<feature type="compositionally biased region" description="Polar residues" evidence="10">
    <location>
        <begin position="39"/>
        <end position="51"/>
    </location>
</feature>
<evidence type="ECO:0000256" key="9">
    <source>
        <dbReference type="PROSITE-ProRule" id="PRU00042"/>
    </source>
</evidence>
<dbReference type="eggNOG" id="KOG1721">
    <property type="taxonomic scope" value="Eukaryota"/>
</dbReference>
<keyword evidence="6" id="KW-0805">Transcription regulation</keyword>
<dbReference type="PROSITE" id="PS00028">
    <property type="entry name" value="ZINC_FINGER_C2H2_1"/>
    <property type="match status" value="2"/>
</dbReference>
<dbReference type="PANTHER" id="PTHR24399:SF70">
    <property type="entry name" value="C2H2-TYPE DOMAIN-CONTAINING PROTEIN"/>
    <property type="match status" value="1"/>
</dbReference>
<feature type="domain" description="C2H2-type" evidence="11">
    <location>
        <begin position="299"/>
        <end position="333"/>
    </location>
</feature>
<dbReference type="PROSITE" id="PS50157">
    <property type="entry name" value="ZINC_FINGER_C2H2_2"/>
    <property type="match status" value="3"/>
</dbReference>
<dbReference type="EMBL" id="GL996500">
    <property type="protein sequence ID" value="EGW33989.1"/>
    <property type="molecule type" value="Genomic_DNA"/>
</dbReference>
<dbReference type="GeneID" id="18872898"/>
<evidence type="ECO:0000313" key="12">
    <source>
        <dbReference type="EMBL" id="EGW33989.1"/>
    </source>
</evidence>
<evidence type="ECO:0000256" key="5">
    <source>
        <dbReference type="ARBA" id="ARBA00022833"/>
    </source>
</evidence>
<evidence type="ECO:0000259" key="11">
    <source>
        <dbReference type="PROSITE" id="PS50157"/>
    </source>
</evidence>
<evidence type="ECO:0000256" key="8">
    <source>
        <dbReference type="ARBA" id="ARBA00023242"/>
    </source>
</evidence>
<comment type="subcellular location">
    <subcellularLocation>
        <location evidence="1">Nucleus</location>
    </subcellularLocation>
</comment>
<dbReference type="InParanoid" id="G3AJT8"/>
<evidence type="ECO:0000256" key="10">
    <source>
        <dbReference type="SAM" id="MobiDB-lite"/>
    </source>
</evidence>
<reference evidence="12 13" key="1">
    <citation type="journal article" date="2011" name="Proc. Natl. Acad. Sci. U.S.A.">
        <title>Comparative genomics of xylose-fermenting fungi for enhanced biofuel production.</title>
        <authorList>
            <person name="Wohlbach D.J."/>
            <person name="Kuo A."/>
            <person name="Sato T.K."/>
            <person name="Potts K.M."/>
            <person name="Salamov A.A."/>
            <person name="LaButti K.M."/>
            <person name="Sun H."/>
            <person name="Clum A."/>
            <person name="Pangilinan J.L."/>
            <person name="Lindquist E.A."/>
            <person name="Lucas S."/>
            <person name="Lapidus A."/>
            <person name="Jin M."/>
            <person name="Gunawan C."/>
            <person name="Balan V."/>
            <person name="Dale B.E."/>
            <person name="Jeffries T.W."/>
            <person name="Zinkel R."/>
            <person name="Barry K.W."/>
            <person name="Grigoriev I.V."/>
            <person name="Gasch A.P."/>
        </authorList>
    </citation>
    <scope>NUCLEOTIDE SEQUENCE [LARGE SCALE GENOMIC DNA]</scope>
    <source>
        <strain evidence="13">NRRL Y-27907 / 11-Y1</strain>
    </source>
</reference>
<protein>
    <recommendedName>
        <fullName evidence="11">C2H2-type domain-containing protein</fullName>
    </recommendedName>
</protein>
<dbReference type="FunFam" id="3.30.160.60:FF:000446">
    <property type="entry name" value="Zinc finger protein"/>
    <property type="match status" value="1"/>
</dbReference>
<feature type="region of interest" description="Disordered" evidence="10">
    <location>
        <begin position="372"/>
        <end position="391"/>
    </location>
</feature>
<keyword evidence="2" id="KW-0479">Metal-binding</keyword>
<feature type="domain" description="C2H2-type" evidence="11">
    <location>
        <begin position="271"/>
        <end position="298"/>
    </location>
</feature>
<dbReference type="GO" id="GO:0000978">
    <property type="term" value="F:RNA polymerase II cis-regulatory region sequence-specific DNA binding"/>
    <property type="evidence" value="ECO:0007669"/>
    <property type="project" value="TreeGrafter"/>
</dbReference>